<evidence type="ECO:0000313" key="1">
    <source>
        <dbReference type="EMBL" id="OWZ21849.1"/>
    </source>
</evidence>
<dbReference type="Proteomes" id="UP000198211">
    <property type="component" value="Unassembled WGS sequence"/>
</dbReference>
<evidence type="ECO:0000313" key="2">
    <source>
        <dbReference type="Proteomes" id="UP000198211"/>
    </source>
</evidence>
<dbReference type="AlphaFoldDB" id="A0A225WXW2"/>
<accession>A0A225WXW2</accession>
<name>A0A225WXW2_9STRA</name>
<protein>
    <submittedName>
        <fullName evidence="1">Polyprotein</fullName>
    </submittedName>
</protein>
<organism evidence="1 2">
    <name type="scientific">Phytophthora megakarya</name>
    <dbReference type="NCBI Taxonomy" id="4795"/>
    <lineage>
        <taxon>Eukaryota</taxon>
        <taxon>Sar</taxon>
        <taxon>Stramenopiles</taxon>
        <taxon>Oomycota</taxon>
        <taxon>Peronosporomycetes</taxon>
        <taxon>Peronosporales</taxon>
        <taxon>Peronosporaceae</taxon>
        <taxon>Phytophthora</taxon>
    </lineage>
</organism>
<gene>
    <name evidence="1" type="ORF">PHMEG_0003543</name>
</gene>
<comment type="caution">
    <text evidence="1">The sequence shown here is derived from an EMBL/GenBank/DDBJ whole genome shotgun (WGS) entry which is preliminary data.</text>
</comment>
<keyword evidence="2" id="KW-1185">Reference proteome</keyword>
<proteinExistence type="predicted"/>
<sequence length="85" mass="9015">MANFSVGDLILAASAVKGGSKLALNGGGQSVLEAGREVTEDLIAHVLHGEGGHLVGKLLQCRLNSTYRQWKIFVQWVGLEPEEGS</sequence>
<dbReference type="EMBL" id="NBNE01000183">
    <property type="protein sequence ID" value="OWZ21849.1"/>
    <property type="molecule type" value="Genomic_DNA"/>
</dbReference>
<reference evidence="2" key="1">
    <citation type="submission" date="2017-03" db="EMBL/GenBank/DDBJ databases">
        <title>Phytopthora megakarya and P. palmivora, two closely related causual agents of cacao black pod achieved similar genome size and gene model numbers by different mechanisms.</title>
        <authorList>
            <person name="Ali S."/>
            <person name="Shao J."/>
            <person name="Larry D.J."/>
            <person name="Kronmiller B."/>
            <person name="Shen D."/>
            <person name="Strem M.D."/>
            <person name="Melnick R.L."/>
            <person name="Guiltinan M.J."/>
            <person name="Tyler B.M."/>
            <person name="Meinhardt L.W."/>
            <person name="Bailey B.A."/>
        </authorList>
    </citation>
    <scope>NUCLEOTIDE SEQUENCE [LARGE SCALE GENOMIC DNA]</scope>
    <source>
        <strain evidence="2">zdho120</strain>
    </source>
</reference>